<gene>
    <name evidence="3" type="ORF">GCM10007854_08350</name>
</gene>
<organism evidence="3 4">
    <name type="scientific">Algimonas porphyrae</name>
    <dbReference type="NCBI Taxonomy" id="1128113"/>
    <lineage>
        <taxon>Bacteria</taxon>
        <taxon>Pseudomonadati</taxon>
        <taxon>Pseudomonadota</taxon>
        <taxon>Alphaproteobacteria</taxon>
        <taxon>Maricaulales</taxon>
        <taxon>Robiginitomaculaceae</taxon>
        <taxon>Algimonas</taxon>
    </lineage>
</organism>
<name>A0ABQ5UZQ8_9PROT</name>
<feature type="domain" description="Putative auto-transporter adhesin head GIN" evidence="2">
    <location>
        <begin position="42"/>
        <end position="208"/>
    </location>
</feature>
<dbReference type="Proteomes" id="UP001161390">
    <property type="component" value="Unassembled WGS sequence"/>
</dbReference>
<evidence type="ECO:0000313" key="3">
    <source>
        <dbReference type="EMBL" id="GLQ19880.1"/>
    </source>
</evidence>
<evidence type="ECO:0000259" key="2">
    <source>
        <dbReference type="Pfam" id="PF10988"/>
    </source>
</evidence>
<dbReference type="Pfam" id="PF10988">
    <property type="entry name" value="DUF2807"/>
    <property type="match status" value="1"/>
</dbReference>
<accession>A0ABQ5UZQ8</accession>
<dbReference type="RefSeq" id="WP_284369940.1">
    <property type="nucleotide sequence ID" value="NZ_BSNJ01000002.1"/>
</dbReference>
<feature type="chain" id="PRO_5046809385" description="Putative auto-transporter adhesin head GIN domain-containing protein" evidence="1">
    <location>
        <begin position="21"/>
        <end position="224"/>
    </location>
</feature>
<evidence type="ECO:0000313" key="4">
    <source>
        <dbReference type="Proteomes" id="UP001161390"/>
    </source>
</evidence>
<keyword evidence="4" id="KW-1185">Reference proteome</keyword>
<keyword evidence="1" id="KW-0732">Signal</keyword>
<dbReference type="Gene3D" id="2.160.20.120">
    <property type="match status" value="2"/>
</dbReference>
<reference evidence="3" key="2">
    <citation type="submission" date="2023-01" db="EMBL/GenBank/DDBJ databases">
        <title>Draft genome sequence of Algimonas porphyrae strain NBRC 108216.</title>
        <authorList>
            <person name="Sun Q."/>
            <person name="Mori K."/>
        </authorList>
    </citation>
    <scope>NUCLEOTIDE SEQUENCE</scope>
    <source>
        <strain evidence="3">NBRC 108216</strain>
    </source>
</reference>
<reference evidence="3" key="1">
    <citation type="journal article" date="2014" name="Int. J. Syst. Evol. Microbiol.">
        <title>Complete genome of a new Firmicutes species belonging to the dominant human colonic microbiota ('Ruminococcus bicirculans') reveals two chromosomes and a selective capacity to utilize plant glucans.</title>
        <authorList>
            <consortium name="NISC Comparative Sequencing Program"/>
            <person name="Wegmann U."/>
            <person name="Louis P."/>
            <person name="Goesmann A."/>
            <person name="Henrissat B."/>
            <person name="Duncan S.H."/>
            <person name="Flint H.J."/>
        </authorList>
    </citation>
    <scope>NUCLEOTIDE SEQUENCE</scope>
    <source>
        <strain evidence="3">NBRC 108216</strain>
    </source>
</reference>
<comment type="caution">
    <text evidence="3">The sequence shown here is derived from an EMBL/GenBank/DDBJ whole genome shotgun (WGS) entry which is preliminary data.</text>
</comment>
<sequence length="224" mass="24201">MKHLLAAATIALLASGAALAHEDDYDKKQKRDVVIDHDLSGFTAIDISGVYELKVTQGDRFSVQTRSTKKEADRMEIRVRNNTLYLETDNEKGSRGWGGNNNNGVEVIITMPQLEELDVAGIVSGEVSAFSGGDIDVDVSGISSVSLRGTCDTLTVDLAGMGELDARELKCRHVEADMGGMGEMSVYASESIEADAEGMGSIEVYGDPKTRDTDDTFLAKVRFR</sequence>
<evidence type="ECO:0000256" key="1">
    <source>
        <dbReference type="SAM" id="SignalP"/>
    </source>
</evidence>
<feature type="signal peptide" evidence="1">
    <location>
        <begin position="1"/>
        <end position="20"/>
    </location>
</feature>
<dbReference type="PANTHER" id="PTHR39200">
    <property type="entry name" value="HYPOTHETICAL EXPORTED PROTEIN"/>
    <property type="match status" value="1"/>
</dbReference>
<protein>
    <recommendedName>
        <fullName evidence="2">Putative auto-transporter adhesin head GIN domain-containing protein</fullName>
    </recommendedName>
</protein>
<proteinExistence type="predicted"/>
<dbReference type="EMBL" id="BSNJ01000002">
    <property type="protein sequence ID" value="GLQ19880.1"/>
    <property type="molecule type" value="Genomic_DNA"/>
</dbReference>
<dbReference type="InterPro" id="IPR021255">
    <property type="entry name" value="DUF2807"/>
</dbReference>
<dbReference type="PANTHER" id="PTHR39200:SF1">
    <property type="entry name" value="AUTO-TRANSPORTER ADHESIN HEAD GIN DOMAIN-CONTAINING PROTEIN-RELATED"/>
    <property type="match status" value="1"/>
</dbReference>